<name>A0A6P9A5N9_THRPL</name>
<organism evidence="4">
    <name type="scientific">Thrips palmi</name>
    <name type="common">Melon thrips</name>
    <dbReference type="NCBI Taxonomy" id="161013"/>
    <lineage>
        <taxon>Eukaryota</taxon>
        <taxon>Metazoa</taxon>
        <taxon>Ecdysozoa</taxon>
        <taxon>Arthropoda</taxon>
        <taxon>Hexapoda</taxon>
        <taxon>Insecta</taxon>
        <taxon>Pterygota</taxon>
        <taxon>Neoptera</taxon>
        <taxon>Paraneoptera</taxon>
        <taxon>Thysanoptera</taxon>
        <taxon>Terebrantia</taxon>
        <taxon>Thripoidea</taxon>
        <taxon>Thripidae</taxon>
        <taxon>Thrips</taxon>
    </lineage>
</organism>
<dbReference type="Gene3D" id="1.20.1280.50">
    <property type="match status" value="1"/>
</dbReference>
<feature type="region of interest" description="Disordered" evidence="1">
    <location>
        <begin position="87"/>
        <end position="129"/>
    </location>
</feature>
<sequence>MDNQPGTSRHRLPKGISARKSDCSSPSVPKNKSKKSEIIVLSSDEETSLSIDSKSNDNDEEFIVKTEPNASPIKGALDLDLLPTVKKSKRRVSESNSSSSDSVAEPEIATQSAPIQNSNQSSAEAGCSSQLNDTVESSCEVSSTAKNLKDLISLHLQSSDALLKVWANLHVLDAKSVALLEKLQSFRKLAKNLNDSIKSFTEKEFYYARILTPLFPQLLSLPDDALLAVLAFLPARTLFACRVACRRLRDLCLHRHLWRSVCVESLGVLRAATAALVPCIGRISLDVPLRSTAALLKDTACVVRALELAVQNSQDAALASTLLSEVSAVGGATEIVLLIKCRRPNALQPLLKAVWDRRGLLTLDVTNNSRRPLPSDWCEADGVPSLTRLRYDSPSADPFLELLLRTHAATLQHVELHRLEDVPASLLASALQLRSLKCSPCEGLSKLVDLPDLSSIDLSHESYLNCHCLEAESAAFPRGTLAFLTEASHLRSVTLCVSTEDSEAPLLVQANITK</sequence>
<dbReference type="Proteomes" id="UP000515158">
    <property type="component" value="Unplaced"/>
</dbReference>
<dbReference type="InterPro" id="IPR036047">
    <property type="entry name" value="F-box-like_dom_sf"/>
</dbReference>
<dbReference type="KEGG" id="tpal:117652031"/>
<dbReference type="PROSITE" id="PS50181">
    <property type="entry name" value="FBOX"/>
    <property type="match status" value="1"/>
</dbReference>
<feature type="region of interest" description="Disordered" evidence="1">
    <location>
        <begin position="1"/>
        <end position="75"/>
    </location>
</feature>
<dbReference type="AlphaFoldDB" id="A0A6P9A5N9"/>
<dbReference type="OrthoDB" id="8246423at2759"/>
<dbReference type="InParanoid" id="A0A6P9A5N9"/>
<keyword evidence="3" id="KW-1185">Reference proteome</keyword>
<dbReference type="RefSeq" id="XP_034252554.1">
    <property type="nucleotide sequence ID" value="XM_034396663.1"/>
</dbReference>
<feature type="compositionally biased region" description="Low complexity" evidence="1">
    <location>
        <begin position="94"/>
        <end position="103"/>
    </location>
</feature>
<evidence type="ECO:0000256" key="1">
    <source>
        <dbReference type="SAM" id="MobiDB-lite"/>
    </source>
</evidence>
<gene>
    <name evidence="4" type="primary">LOC117652031</name>
</gene>
<feature type="domain" description="F-box" evidence="2">
    <location>
        <begin position="215"/>
        <end position="261"/>
    </location>
</feature>
<reference evidence="4" key="1">
    <citation type="submission" date="2025-08" db="UniProtKB">
        <authorList>
            <consortium name="RefSeq"/>
        </authorList>
    </citation>
    <scope>IDENTIFICATION</scope>
    <source>
        <tissue evidence="4">Total insect</tissue>
    </source>
</reference>
<proteinExistence type="predicted"/>
<evidence type="ECO:0000259" key="2">
    <source>
        <dbReference type="PROSITE" id="PS50181"/>
    </source>
</evidence>
<dbReference type="GeneID" id="117652031"/>
<feature type="compositionally biased region" description="Polar residues" evidence="1">
    <location>
        <begin position="109"/>
        <end position="129"/>
    </location>
</feature>
<dbReference type="SUPFAM" id="SSF81383">
    <property type="entry name" value="F-box domain"/>
    <property type="match status" value="1"/>
</dbReference>
<accession>A0A6P9A5N9</accession>
<evidence type="ECO:0000313" key="4">
    <source>
        <dbReference type="RefSeq" id="XP_034252554.1"/>
    </source>
</evidence>
<dbReference type="SMART" id="SM00256">
    <property type="entry name" value="FBOX"/>
    <property type="match status" value="1"/>
</dbReference>
<dbReference type="Pfam" id="PF12937">
    <property type="entry name" value="F-box-like"/>
    <property type="match status" value="1"/>
</dbReference>
<protein>
    <submittedName>
        <fullName evidence="4">Uncharacterized protein LOC117652031</fullName>
    </submittedName>
</protein>
<evidence type="ECO:0000313" key="3">
    <source>
        <dbReference type="Proteomes" id="UP000515158"/>
    </source>
</evidence>
<dbReference type="InterPro" id="IPR001810">
    <property type="entry name" value="F-box_dom"/>
</dbReference>